<dbReference type="HOGENOM" id="CLU_2925788_0_0_1"/>
<accession>A0A0D3B8S6</accession>
<protein>
    <submittedName>
        <fullName evidence="1">Uncharacterized protein</fullName>
    </submittedName>
</protein>
<reference evidence="1 2" key="1">
    <citation type="journal article" date="2014" name="Genome Biol.">
        <title>Transcriptome and methylome profiling reveals relics of genome dominance in the mesopolyploid Brassica oleracea.</title>
        <authorList>
            <person name="Parkin I.A."/>
            <person name="Koh C."/>
            <person name="Tang H."/>
            <person name="Robinson S.J."/>
            <person name="Kagale S."/>
            <person name="Clarke W.E."/>
            <person name="Town C.D."/>
            <person name="Nixon J."/>
            <person name="Krishnakumar V."/>
            <person name="Bidwell S.L."/>
            <person name="Denoeud F."/>
            <person name="Belcram H."/>
            <person name="Links M.G."/>
            <person name="Just J."/>
            <person name="Clarke C."/>
            <person name="Bender T."/>
            <person name="Huebert T."/>
            <person name="Mason A.S."/>
            <person name="Pires J.C."/>
            <person name="Barker G."/>
            <person name="Moore J."/>
            <person name="Walley P.G."/>
            <person name="Manoli S."/>
            <person name="Batley J."/>
            <person name="Edwards D."/>
            <person name="Nelson M.N."/>
            <person name="Wang X."/>
            <person name="Paterson A.H."/>
            <person name="King G."/>
            <person name="Bancroft I."/>
            <person name="Chalhoub B."/>
            <person name="Sharpe A.G."/>
        </authorList>
    </citation>
    <scope>NUCLEOTIDE SEQUENCE</scope>
    <source>
        <strain evidence="1 2">cv. TO1000</strain>
    </source>
</reference>
<dbReference type="Proteomes" id="UP000032141">
    <property type="component" value="Chromosome C3"/>
</dbReference>
<sequence length="61" mass="7391">MRYYQVAKYVITLLLRYYRNIVPLTIKRYGFLFSNLTNNLAPKITDDILYKSSHLFFETHL</sequence>
<evidence type="ECO:0000313" key="2">
    <source>
        <dbReference type="Proteomes" id="UP000032141"/>
    </source>
</evidence>
<keyword evidence="2" id="KW-1185">Reference proteome</keyword>
<dbReference type="Gramene" id="Bo3g052430.1">
    <property type="protein sequence ID" value="Bo3g052430.1"/>
    <property type="gene ID" value="Bo3g052430"/>
</dbReference>
<evidence type="ECO:0000313" key="1">
    <source>
        <dbReference type="EnsemblPlants" id="Bo3g052430.1"/>
    </source>
</evidence>
<dbReference type="AlphaFoldDB" id="A0A0D3B8S6"/>
<proteinExistence type="predicted"/>
<organism evidence="1 2">
    <name type="scientific">Brassica oleracea var. oleracea</name>
    <dbReference type="NCBI Taxonomy" id="109376"/>
    <lineage>
        <taxon>Eukaryota</taxon>
        <taxon>Viridiplantae</taxon>
        <taxon>Streptophyta</taxon>
        <taxon>Embryophyta</taxon>
        <taxon>Tracheophyta</taxon>
        <taxon>Spermatophyta</taxon>
        <taxon>Magnoliopsida</taxon>
        <taxon>eudicotyledons</taxon>
        <taxon>Gunneridae</taxon>
        <taxon>Pentapetalae</taxon>
        <taxon>rosids</taxon>
        <taxon>malvids</taxon>
        <taxon>Brassicales</taxon>
        <taxon>Brassicaceae</taxon>
        <taxon>Brassiceae</taxon>
        <taxon>Brassica</taxon>
    </lineage>
</organism>
<name>A0A0D3B8S6_BRAOL</name>
<reference evidence="1" key="2">
    <citation type="submission" date="2015-03" db="UniProtKB">
        <authorList>
            <consortium name="EnsemblPlants"/>
        </authorList>
    </citation>
    <scope>IDENTIFICATION</scope>
</reference>
<dbReference type="EnsemblPlants" id="Bo3g052430.1">
    <property type="protein sequence ID" value="Bo3g052430.1"/>
    <property type="gene ID" value="Bo3g052430"/>
</dbReference>